<proteinExistence type="predicted"/>
<dbReference type="eggNOG" id="COG3875">
    <property type="taxonomic scope" value="Bacteria"/>
</dbReference>
<protein>
    <submittedName>
        <fullName evidence="3">Uncharacterized protein</fullName>
    </submittedName>
</protein>
<dbReference type="Proteomes" id="UP000027665">
    <property type="component" value="Unassembled WGS sequence"/>
</dbReference>
<dbReference type="Gene3D" id="3.90.226.30">
    <property type="match status" value="1"/>
</dbReference>
<name>A0A073IS40_9BACT</name>
<evidence type="ECO:0000259" key="1">
    <source>
        <dbReference type="Pfam" id="PF09861"/>
    </source>
</evidence>
<dbReference type="Gene3D" id="3.40.50.11440">
    <property type="match status" value="1"/>
</dbReference>
<evidence type="ECO:0000313" key="4">
    <source>
        <dbReference type="Proteomes" id="UP000027665"/>
    </source>
</evidence>
<evidence type="ECO:0000313" key="3">
    <source>
        <dbReference type="EMBL" id="KEJ92380.1"/>
    </source>
</evidence>
<keyword evidence="4" id="KW-1185">Reference proteome</keyword>
<dbReference type="GO" id="GO:0050043">
    <property type="term" value="F:lactate racemase activity"/>
    <property type="evidence" value="ECO:0007669"/>
    <property type="project" value="InterPro"/>
</dbReference>
<dbReference type="Pfam" id="PF09861">
    <property type="entry name" value="Lar_N"/>
    <property type="match status" value="1"/>
</dbReference>
<reference evidence="3 4" key="1">
    <citation type="submission" date="2014-04" db="EMBL/GenBank/DDBJ databases">
        <title>Draft Genome Sequence of Synergistes jonesii.</title>
        <authorList>
            <person name="Coil D.A."/>
            <person name="Eisen J.A."/>
            <person name="Holland-Moritz H.E."/>
        </authorList>
    </citation>
    <scope>NUCLEOTIDE SEQUENCE [LARGE SCALE GENOMIC DNA]</scope>
    <source>
        <strain evidence="3 4">78-1</strain>
    </source>
</reference>
<dbReference type="InterPro" id="IPR018657">
    <property type="entry name" value="LarA-like_N"/>
</dbReference>
<dbReference type="Pfam" id="PF21113">
    <property type="entry name" value="LarA_C"/>
    <property type="match status" value="1"/>
</dbReference>
<sequence length="408" mass="43088">MIAGAGGALDGANIPGSVRVAIAEPQSFVPVADVRALTLQRLKGCAAAIPARTAEGGVLILCDDITRPTPTSEIIPVLSDFLQEIGVAKDRQLVLFATGTHKAMNDKEAKKKIGEAYGWIKWLSHSRDTELLRVGFTDGGIPVDVNPLVKEYAYVIGVGAVFPHRYCGWSGGGKIVLPGVSGARSVSATHWMPYHDASITLGSRDNLAMREIASAARISGLSFLIQVVCTGDGRVKDIVTGLPDAAHRQAIEIASQCMTVSVPESDIVVAEAWPEDADLWQAGKALYAAENIVREGGEIILAAALPEGLGPHRLYAELMNSDPSEILSHRSGGESASVAAAAAFITARVREKAKITIVTNSPHSIDITNTTGVRTYETLQEAMDGAVSCKAGTVAVLRQAPLMLPVRK</sequence>
<dbReference type="InterPro" id="IPR048068">
    <property type="entry name" value="LarA-like"/>
</dbReference>
<gene>
    <name evidence="3" type="ORF">EH55_05105</name>
</gene>
<dbReference type="PANTHER" id="PTHR33171:SF17">
    <property type="entry name" value="LARA-LIKE N-TERMINAL DOMAIN-CONTAINING PROTEIN"/>
    <property type="match status" value="1"/>
</dbReference>
<comment type="caution">
    <text evidence="3">The sequence shown here is derived from an EMBL/GenBank/DDBJ whole genome shotgun (WGS) entry which is preliminary data.</text>
</comment>
<dbReference type="InterPro" id="IPR043166">
    <property type="entry name" value="LarA-like_C"/>
</dbReference>
<evidence type="ECO:0000259" key="2">
    <source>
        <dbReference type="Pfam" id="PF21113"/>
    </source>
</evidence>
<dbReference type="PANTHER" id="PTHR33171">
    <property type="entry name" value="LAR_N DOMAIN-CONTAINING PROTEIN"/>
    <property type="match status" value="1"/>
</dbReference>
<dbReference type="EMBL" id="JMKI01000031">
    <property type="protein sequence ID" value="KEJ92380.1"/>
    <property type="molecule type" value="Genomic_DNA"/>
</dbReference>
<dbReference type="InterPro" id="IPR048520">
    <property type="entry name" value="LarA_C"/>
</dbReference>
<dbReference type="STRING" id="2754.EH55_05105"/>
<feature type="domain" description="Lactate racemase C-terminal" evidence="2">
    <location>
        <begin position="264"/>
        <end position="391"/>
    </location>
</feature>
<feature type="domain" description="LarA-like N-terminal" evidence="1">
    <location>
        <begin position="13"/>
        <end position="194"/>
    </location>
</feature>
<accession>A0A073IS40</accession>
<dbReference type="AlphaFoldDB" id="A0A073IS40"/>
<organism evidence="3 4">
    <name type="scientific">Synergistes jonesii</name>
    <dbReference type="NCBI Taxonomy" id="2754"/>
    <lineage>
        <taxon>Bacteria</taxon>
        <taxon>Thermotogati</taxon>
        <taxon>Synergistota</taxon>
        <taxon>Synergistia</taxon>
        <taxon>Synergistales</taxon>
        <taxon>Synergistaceae</taxon>
        <taxon>Synergistes</taxon>
    </lineage>
</organism>